<dbReference type="SUPFAM" id="SSF82185">
    <property type="entry name" value="Histone H3 K4-specific methyltransferase SET7/9 N-terminal domain"/>
    <property type="match status" value="1"/>
</dbReference>
<sequence length="305" mass="36991">MKKDNKSYVTLSVISSFKRIGSRNEIKSFFDKIKEIIKTEERVEEEFSILLIDFYKKYINYEQVKLLIKKLNEIELLFKKYKFYDEYKNLFKEFKVFSEIVELREAGKYFTDKFKEIAICLLPEEQYYPPLDDKKRKFYDTLLPEAEPIWLAENEDNFNVSKKGITKKTFYFDKKYHIRTYKNGIEDGIRIVYFWEKDLKAEEYYVNGKFQARVNVYYSDGDKEIYYMRKNKDGLYEKYGKYIYFFKDGMISEGYYSNNEKTGNVTYYHLDGTYRKGLQEKGYLIKETSILYDIYGNIIKEVNDK</sequence>
<proteinExistence type="predicted"/>
<gene>
    <name evidence="1" type="ORF">CTM98_05680</name>
</gene>
<protein>
    <recommendedName>
        <fullName evidence="3">Phosphatidylinositol-4-phosphate 5-kinase</fullName>
    </recommendedName>
</protein>
<evidence type="ECO:0000313" key="2">
    <source>
        <dbReference type="Proteomes" id="UP000230781"/>
    </source>
</evidence>
<organism evidence="1 2">
    <name type="scientific">Fusobacterium pseudoperiodonticum</name>
    <dbReference type="NCBI Taxonomy" id="2663009"/>
    <lineage>
        <taxon>Bacteria</taxon>
        <taxon>Fusobacteriati</taxon>
        <taxon>Fusobacteriota</taxon>
        <taxon>Fusobacteriia</taxon>
        <taxon>Fusobacteriales</taxon>
        <taxon>Fusobacteriaceae</taxon>
        <taxon>Fusobacterium</taxon>
    </lineage>
</organism>
<dbReference type="Proteomes" id="UP000230781">
    <property type="component" value="Chromosome"/>
</dbReference>
<evidence type="ECO:0000313" key="1">
    <source>
        <dbReference type="EMBL" id="ATV70180.1"/>
    </source>
</evidence>
<reference evidence="1 2" key="1">
    <citation type="submission" date="2017-11" db="EMBL/GenBank/DDBJ databases">
        <title>Genome sequencing of Fusobacterium periodonticum KCOM 2555.</title>
        <authorList>
            <person name="Kook J.-K."/>
            <person name="Park S.-N."/>
            <person name="Lim Y.K."/>
        </authorList>
    </citation>
    <scope>NUCLEOTIDE SEQUENCE [LARGE SCALE GENOMIC DNA]</scope>
    <source>
        <strain evidence="1 2">KCOM 2555</strain>
    </source>
</reference>
<accession>A0A2D3PR85</accession>
<name>A0A2D3PR85_9FUSO</name>
<dbReference type="RefSeq" id="WP_100026291.1">
    <property type="nucleotide sequence ID" value="NZ_CP024704.1"/>
</dbReference>
<dbReference type="EMBL" id="CP024704">
    <property type="protein sequence ID" value="ATV70180.1"/>
    <property type="molecule type" value="Genomic_DNA"/>
</dbReference>
<evidence type="ECO:0008006" key="3">
    <source>
        <dbReference type="Google" id="ProtNLM"/>
    </source>
</evidence>
<dbReference type="AlphaFoldDB" id="A0A2D3PR85"/>